<dbReference type="InterPro" id="IPR031311">
    <property type="entry name" value="CHIT_BIND_RR_consensus"/>
</dbReference>
<keyword evidence="3" id="KW-0732">Signal</keyword>
<dbReference type="Proteomes" id="UP000695000">
    <property type="component" value="Unplaced"/>
</dbReference>
<dbReference type="RefSeq" id="XP_017784708.1">
    <property type="nucleotide sequence ID" value="XM_017929219.1"/>
</dbReference>
<name>A0ABM1ND08_NICVS</name>
<accession>A0ABM1ND08</accession>
<feature type="chain" id="PRO_5046574131" evidence="3">
    <location>
        <begin position="18"/>
        <end position="199"/>
    </location>
</feature>
<evidence type="ECO:0000313" key="5">
    <source>
        <dbReference type="RefSeq" id="XP_017784708.1"/>
    </source>
</evidence>
<sequence>MFAKILAISALVACAQAGVFELGHGQHASSYSSINQHVAPVAQYAAPVTAHYAAPVAHYAAAPVAQYAAPVAHYAAAPVTQYAAPVAHYAAPIVKAVHQEVYPDSHPQYTYEYGVQDAHTGDVKNQHEERDGDVVKGYYTLVQPDGVTRTVHYTADSHNGFNAEVEYKGEPIVQKAVVAKAFIPTKTVVSAPVYQAYHH</sequence>
<dbReference type="PANTHER" id="PTHR12236">
    <property type="entry name" value="STRUCTURAL CONTITUENT OF CUTICLE"/>
    <property type="match status" value="1"/>
</dbReference>
<gene>
    <name evidence="5" type="primary">LOC108568245</name>
</gene>
<organism evidence="4 5">
    <name type="scientific">Nicrophorus vespilloides</name>
    <name type="common">Boreal carrion beetle</name>
    <dbReference type="NCBI Taxonomy" id="110193"/>
    <lineage>
        <taxon>Eukaryota</taxon>
        <taxon>Metazoa</taxon>
        <taxon>Ecdysozoa</taxon>
        <taxon>Arthropoda</taxon>
        <taxon>Hexapoda</taxon>
        <taxon>Insecta</taxon>
        <taxon>Pterygota</taxon>
        <taxon>Neoptera</taxon>
        <taxon>Endopterygota</taxon>
        <taxon>Coleoptera</taxon>
        <taxon>Polyphaga</taxon>
        <taxon>Staphyliniformia</taxon>
        <taxon>Silphidae</taxon>
        <taxon>Nicrophorinae</taxon>
        <taxon>Nicrophorus</taxon>
    </lineage>
</organism>
<keyword evidence="1 2" id="KW-0193">Cuticle</keyword>
<evidence type="ECO:0000256" key="2">
    <source>
        <dbReference type="PROSITE-ProRule" id="PRU00497"/>
    </source>
</evidence>
<dbReference type="InterPro" id="IPR000618">
    <property type="entry name" value="Insect_cuticle"/>
</dbReference>
<evidence type="ECO:0000313" key="4">
    <source>
        <dbReference type="Proteomes" id="UP000695000"/>
    </source>
</evidence>
<reference evidence="5" key="1">
    <citation type="submission" date="2025-08" db="UniProtKB">
        <authorList>
            <consortium name="RefSeq"/>
        </authorList>
    </citation>
    <scope>IDENTIFICATION</scope>
    <source>
        <tissue evidence="5">Whole Larva</tissue>
    </source>
</reference>
<dbReference type="PROSITE" id="PS00233">
    <property type="entry name" value="CHIT_BIND_RR_1"/>
    <property type="match status" value="1"/>
</dbReference>
<dbReference type="PRINTS" id="PR00947">
    <property type="entry name" value="CUTICLE"/>
</dbReference>
<dbReference type="Pfam" id="PF00379">
    <property type="entry name" value="Chitin_bind_4"/>
    <property type="match status" value="1"/>
</dbReference>
<dbReference type="InterPro" id="IPR051217">
    <property type="entry name" value="Insect_Cuticle_Struc_Prot"/>
</dbReference>
<evidence type="ECO:0000256" key="3">
    <source>
        <dbReference type="SAM" id="SignalP"/>
    </source>
</evidence>
<proteinExistence type="predicted"/>
<protein>
    <submittedName>
        <fullName evidence="5">Cuticle protein 8-like</fullName>
    </submittedName>
</protein>
<dbReference type="PANTHER" id="PTHR12236:SF76">
    <property type="entry name" value="ADULT-SPECIFIC CUTICULAR PROTEIN ACP-20-LIKE PROTEIN"/>
    <property type="match status" value="1"/>
</dbReference>
<dbReference type="PROSITE" id="PS51155">
    <property type="entry name" value="CHIT_BIND_RR_2"/>
    <property type="match status" value="1"/>
</dbReference>
<keyword evidence="4" id="KW-1185">Reference proteome</keyword>
<evidence type="ECO:0000256" key="1">
    <source>
        <dbReference type="ARBA" id="ARBA00022460"/>
    </source>
</evidence>
<dbReference type="GeneID" id="108568245"/>
<feature type="signal peptide" evidence="3">
    <location>
        <begin position="1"/>
        <end position="17"/>
    </location>
</feature>